<dbReference type="GO" id="GO:0006355">
    <property type="term" value="P:regulation of DNA-templated transcription"/>
    <property type="evidence" value="ECO:0007669"/>
    <property type="project" value="InterPro"/>
</dbReference>
<dbReference type="EMBL" id="CP000142">
    <property type="protein sequence ID" value="ABA90009.2"/>
    <property type="molecule type" value="Genomic_DNA"/>
</dbReference>
<reference evidence="5" key="1">
    <citation type="submission" date="2005-10" db="EMBL/GenBank/DDBJ databases">
        <title>Complete sequence of Pelobacter carbinolicus DSM 2380.</title>
        <authorList>
            <person name="Copeland A."/>
            <person name="Lucas S."/>
            <person name="Lapidus A."/>
            <person name="Barry K."/>
            <person name="Detter J.C."/>
            <person name="Glavina T."/>
            <person name="Hammon N."/>
            <person name="Israni S."/>
            <person name="Pitluck S."/>
            <person name="Chertkov O."/>
            <person name="Schmutz J."/>
            <person name="Larimer F."/>
            <person name="Land M."/>
            <person name="Kyrpides N."/>
            <person name="Ivanova N."/>
            <person name="Richardson P."/>
        </authorList>
    </citation>
    <scope>NUCLEOTIDE SEQUENCE [LARGE SCALE GENOMIC DNA]</scope>
    <source>
        <strain evidence="5">DSM 2380 / NBRC 103641 / GraBd1</strain>
    </source>
</reference>
<name>Q3A0U8_SYNC1</name>
<dbReference type="AlphaFoldDB" id="Q3A0U8"/>
<dbReference type="OrthoDB" id="9814761at2"/>
<organism evidence="4 5">
    <name type="scientific">Syntrophotalea carbinolica (strain DSM 2380 / NBRC 103641 / GraBd1)</name>
    <name type="common">Pelobacter carbinolicus</name>
    <dbReference type="NCBI Taxonomy" id="338963"/>
    <lineage>
        <taxon>Bacteria</taxon>
        <taxon>Pseudomonadati</taxon>
        <taxon>Thermodesulfobacteriota</taxon>
        <taxon>Desulfuromonadia</taxon>
        <taxon>Desulfuromonadales</taxon>
        <taxon>Syntrophotaleaceae</taxon>
        <taxon>Syntrophotalea</taxon>
    </lineage>
</organism>
<sequence length="485" mass="54814">MMTLKKLNDGDHRTFSLIARAAFANPFSPEREALDRRIAAVEGDVGRDELFAMVAVRAKEALSKLGIPDLRHYGGEDRELLRHAYLFDVYHRYREEFDGFIRRQIAAGDVPCRSLFAREVLSDLTSVGFENAEALRYLAIFYQIRRAFYFIDGTLAGLCPSMQTLRRHLWDNIFTSDIRRYEKLLWNRMEDFSTLLLGETGTGKGAAAAAIGRSGFIPYNANKGCFAESFTRNFIHLNLSQYPETLIESELFGHRKGAFTGAIGDYAGAFSRCPPHGTIFLDEIGDLSLPVQTKLLQVLQDRVFYPVGSHEQQRFNGRVIAATNRPLETMRRDGRFRDDFYYRLCSDILVMPPLRQRLAEDPGELEAMVRVILLRMLGGQGEELVDFVCSTLVDSVGPIYHWPGNVRELEQAIRRILVTGHYQGEAGAITSFSDPHLLDAVDKGTLGAQQLLAGYCQMLYRRHGTIEAVARCTGLDRRTVKKHLG</sequence>
<evidence type="ECO:0000313" key="5">
    <source>
        <dbReference type="Proteomes" id="UP000002534"/>
    </source>
</evidence>
<proteinExistence type="predicted"/>
<accession>Q3A0U8</accession>
<keyword evidence="2" id="KW-0067">ATP-binding</keyword>
<evidence type="ECO:0000313" key="4">
    <source>
        <dbReference type="EMBL" id="ABA90009.2"/>
    </source>
</evidence>
<dbReference type="STRING" id="338963.Pcar_2774"/>
<reference evidence="4 5" key="2">
    <citation type="journal article" date="2012" name="BMC Genomics">
        <title>The genome of Pelobacter carbinolicus reveals surprising metabolic capabilities and physiological features.</title>
        <authorList>
            <person name="Aklujkar M."/>
            <person name="Haveman S.A."/>
            <person name="Didonato R.Jr."/>
            <person name="Chertkov O."/>
            <person name="Han C.S."/>
            <person name="Land M.L."/>
            <person name="Brown P."/>
            <person name="Lovley D.R."/>
        </authorList>
    </citation>
    <scope>NUCLEOTIDE SEQUENCE [LARGE SCALE GENOMIC DNA]</scope>
    <source>
        <strain evidence="5">DSM 2380 / NBRC 103641 / GraBd1</strain>
    </source>
</reference>
<dbReference type="SUPFAM" id="SSF52540">
    <property type="entry name" value="P-loop containing nucleoside triphosphate hydrolases"/>
    <property type="match status" value="1"/>
</dbReference>
<dbReference type="InterPro" id="IPR027417">
    <property type="entry name" value="P-loop_NTPase"/>
</dbReference>
<dbReference type="Gene3D" id="3.40.50.300">
    <property type="entry name" value="P-loop containing nucleotide triphosphate hydrolases"/>
    <property type="match status" value="1"/>
</dbReference>
<dbReference type="Gene3D" id="1.10.8.60">
    <property type="match status" value="1"/>
</dbReference>
<dbReference type="CDD" id="cd00009">
    <property type="entry name" value="AAA"/>
    <property type="match status" value="1"/>
</dbReference>
<dbReference type="GO" id="GO:0005524">
    <property type="term" value="F:ATP binding"/>
    <property type="evidence" value="ECO:0007669"/>
    <property type="project" value="UniProtKB-KW"/>
</dbReference>
<dbReference type="PANTHER" id="PTHR32071:SF122">
    <property type="entry name" value="SIGMA FACTOR"/>
    <property type="match status" value="1"/>
</dbReference>
<gene>
    <name evidence="4" type="ordered locus">Pcar_2774</name>
</gene>
<keyword evidence="5" id="KW-1185">Reference proteome</keyword>
<evidence type="ECO:0000256" key="2">
    <source>
        <dbReference type="ARBA" id="ARBA00022840"/>
    </source>
</evidence>
<keyword evidence="1" id="KW-0547">Nucleotide-binding</keyword>
<protein>
    <submittedName>
        <fullName evidence="4">Sigma-54-dependent transcriptional regulator</fullName>
    </submittedName>
</protein>
<dbReference type="RefSeq" id="WP_011342554.1">
    <property type="nucleotide sequence ID" value="NC_007498.2"/>
</dbReference>
<dbReference type="eggNOG" id="COG2204">
    <property type="taxonomic scope" value="Bacteria"/>
</dbReference>
<dbReference type="InterPro" id="IPR002078">
    <property type="entry name" value="Sigma_54_int"/>
</dbReference>
<dbReference type="Pfam" id="PF00158">
    <property type="entry name" value="Sigma54_activat"/>
    <property type="match status" value="1"/>
</dbReference>
<dbReference type="PROSITE" id="PS50045">
    <property type="entry name" value="SIGMA54_INTERACT_4"/>
    <property type="match status" value="1"/>
</dbReference>
<evidence type="ECO:0000259" key="3">
    <source>
        <dbReference type="PROSITE" id="PS50045"/>
    </source>
</evidence>
<dbReference type="Proteomes" id="UP000002534">
    <property type="component" value="Chromosome"/>
</dbReference>
<dbReference type="HOGENOM" id="CLU_555320_0_0_7"/>
<dbReference type="KEGG" id="pca:Pcar_2774"/>
<dbReference type="SMART" id="SM00382">
    <property type="entry name" value="AAA"/>
    <property type="match status" value="1"/>
</dbReference>
<evidence type="ECO:0000256" key="1">
    <source>
        <dbReference type="ARBA" id="ARBA00022741"/>
    </source>
</evidence>
<dbReference type="PANTHER" id="PTHR32071">
    <property type="entry name" value="TRANSCRIPTIONAL REGULATORY PROTEIN"/>
    <property type="match status" value="1"/>
</dbReference>
<feature type="domain" description="Sigma-54 factor interaction" evidence="3">
    <location>
        <begin position="155"/>
        <end position="418"/>
    </location>
</feature>
<dbReference type="InterPro" id="IPR003593">
    <property type="entry name" value="AAA+_ATPase"/>
</dbReference>